<dbReference type="InterPro" id="IPR011527">
    <property type="entry name" value="ABC1_TM_dom"/>
</dbReference>
<reference evidence="11" key="1">
    <citation type="journal article" date="2021" name="PeerJ">
        <title>Extensive microbial diversity within the chicken gut microbiome revealed by metagenomics and culture.</title>
        <authorList>
            <person name="Gilroy R."/>
            <person name="Ravi A."/>
            <person name="Getino M."/>
            <person name="Pursley I."/>
            <person name="Horton D.L."/>
            <person name="Alikhan N.F."/>
            <person name="Baker D."/>
            <person name="Gharbi K."/>
            <person name="Hall N."/>
            <person name="Watson M."/>
            <person name="Adriaenssens E.M."/>
            <person name="Foster-Nyarko E."/>
            <person name="Jarju S."/>
            <person name="Secka A."/>
            <person name="Antonio M."/>
            <person name="Oren A."/>
            <person name="Chaudhuri R.R."/>
            <person name="La Ragione R."/>
            <person name="Hildebrand F."/>
            <person name="Pallen M.J."/>
        </authorList>
    </citation>
    <scope>NUCLEOTIDE SEQUENCE</scope>
    <source>
        <strain evidence="11">CHK130-7132</strain>
    </source>
</reference>
<dbReference type="Gene3D" id="3.40.50.300">
    <property type="entry name" value="P-loop containing nucleotide triphosphate hydrolases"/>
    <property type="match status" value="1"/>
</dbReference>
<dbReference type="GO" id="GO:0005886">
    <property type="term" value="C:plasma membrane"/>
    <property type="evidence" value="ECO:0007669"/>
    <property type="project" value="UniProtKB-SubCell"/>
</dbReference>
<feature type="domain" description="ABC transporter" evidence="9">
    <location>
        <begin position="370"/>
        <end position="592"/>
    </location>
</feature>
<dbReference type="PROSITE" id="PS50893">
    <property type="entry name" value="ABC_TRANSPORTER_2"/>
    <property type="match status" value="1"/>
</dbReference>
<feature type="domain" description="ABC transmembrane type-1" evidence="10">
    <location>
        <begin position="36"/>
        <end position="323"/>
    </location>
</feature>
<name>A0A9D2THC9_9MICO</name>
<comment type="caution">
    <text evidence="11">The sequence shown here is derived from an EMBL/GenBank/DDBJ whole genome shotgun (WGS) entry which is preliminary data.</text>
</comment>
<evidence type="ECO:0000256" key="1">
    <source>
        <dbReference type="ARBA" id="ARBA00004651"/>
    </source>
</evidence>
<sequence>MTSPATSASATLPVASGRTVARHLWAHLRGRGLHLAGILGLFLLEAATAIVFPLVIGWFVDTVLDGGLSGEGIPPAFVLQAGLLVAAALAAGLLAWAGAVSLARLAETVIAELREEFVDAALRLPRARIEAAGTGDVVTRAGDDIAQISETLPEVLPRIAVSVFTLVLVGASLLSLDLRYLAVIALTLPFHAHTLRWYLRTAPPVYAAGRRAESRRGAEVLATLTQLPTVTAHRLELRQLRRTEAATWQTVRWSMRSRIVQNRLFGRLNLIEALGLGAVLALGIALAVTSQGSPGAVTAATILYLRAMGPLAGLLMVMDDLQAALASLGRVIGIGESPSAGTPGRGGSPAGTPPSTGRPEIDPSPSDSLVALEGVGFSYDGRAPVLEGVDLHLREGERVAVVGETGSGKSTLAALIAGVHRAGAGQVHRGVREERIMTAAQESHLFDGSVRANLTLAAPDASDEQLRAALDRLGGAELLDELPDGLDTAVGPGGHPLGPAAVQHLALCRLDLADPALIVLDEATAHGDGDRGLDVAASALVRDRSALVIAHRLSQAVECDRILVMESGRIVESGTPEELIAAGGAFARLWEAWSAGRHPLPLDTARAATQPSSD</sequence>
<organism evidence="11 12">
    <name type="scientific">Candidatus Brachybacterium intestinipullorum</name>
    <dbReference type="NCBI Taxonomy" id="2838512"/>
    <lineage>
        <taxon>Bacteria</taxon>
        <taxon>Bacillati</taxon>
        <taxon>Actinomycetota</taxon>
        <taxon>Actinomycetes</taxon>
        <taxon>Micrococcales</taxon>
        <taxon>Dermabacteraceae</taxon>
        <taxon>Brachybacterium</taxon>
    </lineage>
</organism>
<dbReference type="Gene3D" id="1.20.1560.10">
    <property type="entry name" value="ABC transporter type 1, transmembrane domain"/>
    <property type="match status" value="1"/>
</dbReference>
<evidence type="ECO:0000256" key="5">
    <source>
        <dbReference type="ARBA" id="ARBA00022989"/>
    </source>
</evidence>
<dbReference type="GO" id="GO:0005524">
    <property type="term" value="F:ATP binding"/>
    <property type="evidence" value="ECO:0007669"/>
    <property type="project" value="UniProtKB-KW"/>
</dbReference>
<feature type="transmembrane region" description="Helical" evidence="8">
    <location>
        <begin position="32"/>
        <end position="56"/>
    </location>
</feature>
<keyword evidence="4 11" id="KW-0067">ATP-binding</keyword>
<dbReference type="GO" id="GO:0016887">
    <property type="term" value="F:ATP hydrolysis activity"/>
    <property type="evidence" value="ECO:0007669"/>
    <property type="project" value="InterPro"/>
</dbReference>
<dbReference type="InterPro" id="IPR027417">
    <property type="entry name" value="P-loop_NTPase"/>
</dbReference>
<dbReference type="PROSITE" id="PS50929">
    <property type="entry name" value="ABC_TM1F"/>
    <property type="match status" value="1"/>
</dbReference>
<dbReference type="InterPro" id="IPR003439">
    <property type="entry name" value="ABC_transporter-like_ATP-bd"/>
</dbReference>
<dbReference type="PANTHER" id="PTHR43394:SF1">
    <property type="entry name" value="ATP-BINDING CASSETTE SUB-FAMILY B MEMBER 10, MITOCHONDRIAL"/>
    <property type="match status" value="1"/>
</dbReference>
<feature type="transmembrane region" description="Helical" evidence="8">
    <location>
        <begin position="264"/>
        <end position="289"/>
    </location>
</feature>
<reference evidence="11" key="2">
    <citation type="submission" date="2021-04" db="EMBL/GenBank/DDBJ databases">
        <authorList>
            <person name="Gilroy R."/>
        </authorList>
    </citation>
    <scope>NUCLEOTIDE SEQUENCE</scope>
    <source>
        <strain evidence="11">CHK130-7132</strain>
    </source>
</reference>
<dbReference type="Proteomes" id="UP000823854">
    <property type="component" value="Unassembled WGS sequence"/>
</dbReference>
<dbReference type="SUPFAM" id="SSF52540">
    <property type="entry name" value="P-loop containing nucleoside triphosphate hydrolases"/>
    <property type="match status" value="1"/>
</dbReference>
<evidence type="ECO:0000256" key="2">
    <source>
        <dbReference type="ARBA" id="ARBA00022692"/>
    </source>
</evidence>
<feature type="transmembrane region" description="Helical" evidence="8">
    <location>
        <begin position="295"/>
        <end position="317"/>
    </location>
</feature>
<dbReference type="GO" id="GO:0015421">
    <property type="term" value="F:ABC-type oligopeptide transporter activity"/>
    <property type="evidence" value="ECO:0007669"/>
    <property type="project" value="TreeGrafter"/>
</dbReference>
<keyword evidence="3" id="KW-0547">Nucleotide-binding</keyword>
<evidence type="ECO:0000313" key="11">
    <source>
        <dbReference type="EMBL" id="HJC68562.1"/>
    </source>
</evidence>
<dbReference type="SUPFAM" id="SSF90123">
    <property type="entry name" value="ABC transporter transmembrane region"/>
    <property type="match status" value="1"/>
</dbReference>
<dbReference type="InterPro" id="IPR039421">
    <property type="entry name" value="Type_1_exporter"/>
</dbReference>
<keyword evidence="6 8" id="KW-0472">Membrane</keyword>
<evidence type="ECO:0000259" key="9">
    <source>
        <dbReference type="PROSITE" id="PS50893"/>
    </source>
</evidence>
<dbReference type="EMBL" id="DWWC01000054">
    <property type="protein sequence ID" value="HJC68562.1"/>
    <property type="molecule type" value="Genomic_DNA"/>
</dbReference>
<evidence type="ECO:0000313" key="12">
    <source>
        <dbReference type="Proteomes" id="UP000823854"/>
    </source>
</evidence>
<accession>A0A9D2THC9</accession>
<evidence type="ECO:0000256" key="7">
    <source>
        <dbReference type="SAM" id="MobiDB-lite"/>
    </source>
</evidence>
<feature type="transmembrane region" description="Helical" evidence="8">
    <location>
        <begin position="76"/>
        <end position="97"/>
    </location>
</feature>
<keyword evidence="5 8" id="KW-1133">Transmembrane helix</keyword>
<dbReference type="InterPro" id="IPR036640">
    <property type="entry name" value="ABC1_TM_sf"/>
</dbReference>
<proteinExistence type="predicted"/>
<dbReference type="AlphaFoldDB" id="A0A9D2THC9"/>
<evidence type="ECO:0000259" key="10">
    <source>
        <dbReference type="PROSITE" id="PS50929"/>
    </source>
</evidence>
<dbReference type="SMART" id="SM00382">
    <property type="entry name" value="AAA"/>
    <property type="match status" value="1"/>
</dbReference>
<keyword evidence="2 8" id="KW-0812">Transmembrane</keyword>
<evidence type="ECO:0000256" key="8">
    <source>
        <dbReference type="SAM" id="Phobius"/>
    </source>
</evidence>
<feature type="region of interest" description="Disordered" evidence="7">
    <location>
        <begin position="336"/>
        <end position="365"/>
    </location>
</feature>
<evidence type="ECO:0000256" key="3">
    <source>
        <dbReference type="ARBA" id="ARBA00022741"/>
    </source>
</evidence>
<dbReference type="Pfam" id="PF00664">
    <property type="entry name" value="ABC_membrane"/>
    <property type="match status" value="1"/>
</dbReference>
<dbReference type="InterPro" id="IPR003593">
    <property type="entry name" value="AAA+_ATPase"/>
</dbReference>
<dbReference type="CDD" id="cd07346">
    <property type="entry name" value="ABC_6TM_exporters"/>
    <property type="match status" value="1"/>
</dbReference>
<dbReference type="PANTHER" id="PTHR43394">
    <property type="entry name" value="ATP-DEPENDENT PERMEASE MDL1, MITOCHONDRIAL"/>
    <property type="match status" value="1"/>
</dbReference>
<evidence type="ECO:0000256" key="6">
    <source>
        <dbReference type="ARBA" id="ARBA00023136"/>
    </source>
</evidence>
<comment type="subcellular location">
    <subcellularLocation>
        <location evidence="1">Cell membrane</location>
        <topology evidence="1">Multi-pass membrane protein</topology>
    </subcellularLocation>
</comment>
<gene>
    <name evidence="11" type="ORF">H9932_02635</name>
</gene>
<protein>
    <submittedName>
        <fullName evidence="11">ABC transporter ATP-binding protein/permease</fullName>
    </submittedName>
</protein>
<evidence type="ECO:0000256" key="4">
    <source>
        <dbReference type="ARBA" id="ARBA00022840"/>
    </source>
</evidence>
<dbReference type="Pfam" id="PF00005">
    <property type="entry name" value="ABC_tran"/>
    <property type="match status" value="1"/>
</dbReference>